<feature type="domain" description="GGDEF" evidence="7">
    <location>
        <begin position="861"/>
        <end position="994"/>
    </location>
</feature>
<keyword evidence="4" id="KW-0175">Coiled coil</keyword>
<dbReference type="InterPro" id="IPR001633">
    <property type="entry name" value="EAL_dom"/>
</dbReference>
<feature type="coiled-coil region" evidence="4">
    <location>
        <begin position="149"/>
        <end position="176"/>
    </location>
</feature>
<dbReference type="InterPro" id="IPR035965">
    <property type="entry name" value="PAS-like_dom_sf"/>
</dbReference>
<keyword evidence="1" id="KW-0808">Transferase</keyword>
<dbReference type="InterPro" id="IPR003018">
    <property type="entry name" value="GAF"/>
</dbReference>
<evidence type="ECO:0000313" key="9">
    <source>
        <dbReference type="Proteomes" id="UP000186609"/>
    </source>
</evidence>
<name>A0A1P8JU73_9BURK</name>
<dbReference type="STRING" id="1842727.RD110_08560"/>
<dbReference type="InterPro" id="IPR011006">
    <property type="entry name" value="CheY-like_superfamily"/>
</dbReference>
<dbReference type="EMBL" id="CP019236">
    <property type="protein sequence ID" value="APW37241.1"/>
    <property type="molecule type" value="Genomic_DNA"/>
</dbReference>
<dbReference type="GO" id="GO:0016301">
    <property type="term" value="F:kinase activity"/>
    <property type="evidence" value="ECO:0007669"/>
    <property type="project" value="UniProtKB-KW"/>
</dbReference>
<dbReference type="SMART" id="SM00052">
    <property type="entry name" value="EAL"/>
    <property type="match status" value="1"/>
</dbReference>
<dbReference type="Proteomes" id="UP000186609">
    <property type="component" value="Chromosome"/>
</dbReference>
<dbReference type="InterPro" id="IPR001789">
    <property type="entry name" value="Sig_transdc_resp-reg_receiver"/>
</dbReference>
<dbReference type="CDD" id="cd01948">
    <property type="entry name" value="EAL"/>
    <property type="match status" value="1"/>
</dbReference>
<dbReference type="SUPFAM" id="SSF52172">
    <property type="entry name" value="CheY-like"/>
    <property type="match status" value="1"/>
</dbReference>
<dbReference type="PROSITE" id="PS50110">
    <property type="entry name" value="RESPONSE_REGULATORY"/>
    <property type="match status" value="1"/>
</dbReference>
<dbReference type="OrthoDB" id="9813903at2"/>
<evidence type="ECO:0000256" key="4">
    <source>
        <dbReference type="SAM" id="Coils"/>
    </source>
</evidence>
<dbReference type="Pfam" id="PF00563">
    <property type="entry name" value="EAL"/>
    <property type="match status" value="1"/>
</dbReference>
<dbReference type="SMART" id="SM00065">
    <property type="entry name" value="GAF"/>
    <property type="match status" value="2"/>
</dbReference>
<dbReference type="SMART" id="SM00448">
    <property type="entry name" value="REC"/>
    <property type="match status" value="1"/>
</dbReference>
<dbReference type="GO" id="GO:0000160">
    <property type="term" value="P:phosphorelay signal transduction system"/>
    <property type="evidence" value="ECO:0007669"/>
    <property type="project" value="InterPro"/>
</dbReference>
<feature type="domain" description="EAL" evidence="6">
    <location>
        <begin position="1003"/>
        <end position="1256"/>
    </location>
</feature>
<dbReference type="SMART" id="SM00267">
    <property type="entry name" value="GGDEF"/>
    <property type="match status" value="1"/>
</dbReference>
<keyword evidence="3" id="KW-0597">Phosphoprotein</keyword>
<dbReference type="Gene3D" id="3.40.50.2300">
    <property type="match status" value="1"/>
</dbReference>
<dbReference type="Pfam" id="PF00990">
    <property type="entry name" value="GGDEF"/>
    <property type="match status" value="1"/>
</dbReference>
<feature type="modified residue" description="4-aspartylphosphate" evidence="3">
    <location>
        <position position="52"/>
    </location>
</feature>
<dbReference type="Gene3D" id="3.30.450.40">
    <property type="match status" value="3"/>
</dbReference>
<gene>
    <name evidence="8" type="ORF">RD110_08560</name>
</gene>
<evidence type="ECO:0000259" key="6">
    <source>
        <dbReference type="PROSITE" id="PS50883"/>
    </source>
</evidence>
<dbReference type="InterPro" id="IPR043128">
    <property type="entry name" value="Rev_trsase/Diguanyl_cyclase"/>
</dbReference>
<dbReference type="Gene3D" id="3.20.20.450">
    <property type="entry name" value="EAL domain"/>
    <property type="match status" value="1"/>
</dbReference>
<feature type="domain" description="Response regulatory" evidence="5">
    <location>
        <begin position="3"/>
        <end position="120"/>
    </location>
</feature>
<dbReference type="InterPro" id="IPR052155">
    <property type="entry name" value="Biofilm_reg_signaling"/>
</dbReference>
<dbReference type="SUPFAM" id="SSF55785">
    <property type="entry name" value="PYP-like sensor domain (PAS domain)"/>
    <property type="match status" value="1"/>
</dbReference>
<dbReference type="InterPro" id="IPR029787">
    <property type="entry name" value="Nucleotide_cyclase"/>
</dbReference>
<dbReference type="KEGG" id="rhy:RD110_08560"/>
<sequence>MAKVLVVDDVAENRELIVMLMRYAQHEALEARDGEEALALAHTHRPDLVICDILMPKMDGYAFARRLREEPALSTTEIIFYTATFMEKEAAVLAAGCGVSHVLHKPCEPEEVLRVVAQVLENACRPAAVVPRVDADFDRDHLRLVTDKLIVKAEELERANQRLAALTELAMQLASERDPQVLLDKFCQGVRVLFDARGAVLAIRDRGHAQKVHLTVAGLAAEEQASVRSLPVDAATADASLRGRRAMRFEPGAGHAALRQAVQAVLPRVTSGLLAPVASLHHGYGWVLLLDKAAMAGFSTDDEHTLAVQAAQTGRIYENGWLYARVQHQLGQLQAQTTERERADELLRLDHAVALALASSDDVGQGLRSVLRAVCQSQAWELGRYWQVDEARNLLKLTMLWSPPGQLSADFLAAVQSADVRRPGEGLAGNVWQQGLPLWIADLRCEPRVASRTSIAEGLRCASLFPVFDAERPIGVLSFLSRSSRPRDERLQASGQAIANQLGQYLQRRRAEAALLASERFARSTLDSLSEHICVLDQDGVIVAVNRAWRESVENDAQAALRPSEGTNYLNTCEQAADARAPEAGSLAAGIREVLLGSRHTFAMEYRCDSRTQRRWFLARISRFSGEGPLRVVVAHEDISEGKRAEERIRRLHRVSSVMSDINALIVRAPHRDELFREACRISVHTGRFKTAWIGLFDGDHWHLDIVARFDDGTAADHFEAVRESIHRHLRDRDMRLQRLVLHGETVVENDIATSVWLTAPAQASVLAAGSRSLALLPLIVSKRTAGMLVLHAGEADFFDAREIRLLEELANDIAFAMDHIAQSDKLNRLAYYDVLTGQANAMLFQERLGRYVAGAQEKQEMLALVILDIERFKAINDSLGRRIGDEVLREVARRIVHAVEDATRMARVGADQFAMVFPNATEGYGIARVLQDFYRSSFDAPVVCGAQALHISARIGIALCPADGTTAETLYLNAEAALKRAKASPDRMSFYDARMAASIAEKVALENKLREALARGRFVLHYQPKAEAARRHIESVEALIRWQDPEFGLVPPARFIPLLEETGLIVEVGAWALRQAVLDRQYWLGLGLAAPRIAVNVSAVQLRKVDFVATVELALATGGADPGIDLEITESAAMENIEDTILKLKTLRGLGVDIAIDDFGTGYSSLAYLAKLPVQVLKIDRAFVMTMNEDPNQMTLVTTMVSLAHALGMKVVAEGVETEAQAQTLLQLRCDQLQGYLISRPVPAEALAAMLARRIEDMA</sequence>
<proteinExistence type="predicted"/>
<dbReference type="SUPFAM" id="SSF141868">
    <property type="entry name" value="EAL domain-like"/>
    <property type="match status" value="1"/>
</dbReference>
<evidence type="ECO:0008006" key="10">
    <source>
        <dbReference type="Google" id="ProtNLM"/>
    </source>
</evidence>
<evidence type="ECO:0000256" key="1">
    <source>
        <dbReference type="ARBA" id="ARBA00022679"/>
    </source>
</evidence>
<protein>
    <recommendedName>
        <fullName evidence="10">Diguanylate cyclase</fullName>
    </recommendedName>
</protein>
<dbReference type="InterPro" id="IPR029016">
    <property type="entry name" value="GAF-like_dom_sf"/>
</dbReference>
<dbReference type="Gene3D" id="3.30.70.270">
    <property type="match status" value="1"/>
</dbReference>
<dbReference type="InterPro" id="IPR035919">
    <property type="entry name" value="EAL_sf"/>
</dbReference>
<evidence type="ECO:0000259" key="7">
    <source>
        <dbReference type="PROSITE" id="PS50887"/>
    </source>
</evidence>
<dbReference type="PROSITE" id="PS50887">
    <property type="entry name" value="GGDEF"/>
    <property type="match status" value="1"/>
</dbReference>
<keyword evidence="9" id="KW-1185">Reference proteome</keyword>
<dbReference type="AlphaFoldDB" id="A0A1P8JU73"/>
<dbReference type="PANTHER" id="PTHR44757">
    <property type="entry name" value="DIGUANYLATE CYCLASE DGCP"/>
    <property type="match status" value="1"/>
</dbReference>
<evidence type="ECO:0000313" key="8">
    <source>
        <dbReference type="EMBL" id="APW37241.1"/>
    </source>
</evidence>
<dbReference type="RefSeq" id="WP_076198555.1">
    <property type="nucleotide sequence ID" value="NZ_CP019236.1"/>
</dbReference>
<evidence type="ECO:0000259" key="5">
    <source>
        <dbReference type="PROSITE" id="PS50110"/>
    </source>
</evidence>
<dbReference type="SUPFAM" id="SSF55073">
    <property type="entry name" value="Nucleotide cyclase"/>
    <property type="match status" value="1"/>
</dbReference>
<dbReference type="SUPFAM" id="SSF55781">
    <property type="entry name" value="GAF domain-like"/>
    <property type="match status" value="3"/>
</dbReference>
<keyword evidence="2" id="KW-0418">Kinase</keyword>
<dbReference type="CDD" id="cd01949">
    <property type="entry name" value="GGDEF"/>
    <property type="match status" value="1"/>
</dbReference>
<dbReference type="PROSITE" id="PS50883">
    <property type="entry name" value="EAL"/>
    <property type="match status" value="1"/>
</dbReference>
<evidence type="ECO:0000256" key="2">
    <source>
        <dbReference type="ARBA" id="ARBA00022777"/>
    </source>
</evidence>
<evidence type="ECO:0000256" key="3">
    <source>
        <dbReference type="PROSITE-ProRule" id="PRU00169"/>
    </source>
</evidence>
<dbReference type="Pfam" id="PF00072">
    <property type="entry name" value="Response_reg"/>
    <property type="match status" value="1"/>
</dbReference>
<dbReference type="Gene3D" id="3.30.450.20">
    <property type="entry name" value="PAS domain"/>
    <property type="match status" value="1"/>
</dbReference>
<dbReference type="InterPro" id="IPR000160">
    <property type="entry name" value="GGDEF_dom"/>
</dbReference>
<dbReference type="PANTHER" id="PTHR44757:SF2">
    <property type="entry name" value="BIOFILM ARCHITECTURE MAINTENANCE PROTEIN MBAA"/>
    <property type="match status" value="1"/>
</dbReference>
<dbReference type="Pfam" id="PF13185">
    <property type="entry name" value="GAF_2"/>
    <property type="match status" value="2"/>
</dbReference>
<organism evidence="8 9">
    <name type="scientific">Rhodoferax koreensis</name>
    <dbReference type="NCBI Taxonomy" id="1842727"/>
    <lineage>
        <taxon>Bacteria</taxon>
        <taxon>Pseudomonadati</taxon>
        <taxon>Pseudomonadota</taxon>
        <taxon>Betaproteobacteria</taxon>
        <taxon>Burkholderiales</taxon>
        <taxon>Comamonadaceae</taxon>
        <taxon>Rhodoferax</taxon>
    </lineage>
</organism>
<accession>A0A1P8JU73</accession>
<reference evidence="8 9" key="1">
    <citation type="submission" date="2017-01" db="EMBL/GenBank/DDBJ databases">
        <authorList>
            <person name="Mah S.A."/>
            <person name="Swanson W.J."/>
            <person name="Moy G.W."/>
            <person name="Vacquier V.D."/>
        </authorList>
    </citation>
    <scope>NUCLEOTIDE SEQUENCE [LARGE SCALE GENOMIC DNA]</scope>
    <source>
        <strain evidence="8 9">DCY110</strain>
    </source>
</reference>
<dbReference type="NCBIfam" id="TIGR00254">
    <property type="entry name" value="GGDEF"/>
    <property type="match status" value="1"/>
</dbReference>